<feature type="region of interest" description="Disordered" evidence="1">
    <location>
        <begin position="643"/>
        <end position="664"/>
    </location>
</feature>
<evidence type="ECO:0000313" key="4">
    <source>
        <dbReference type="Proteomes" id="UP000054466"/>
    </source>
</evidence>
<dbReference type="GeneID" id="27349065"/>
<dbReference type="RefSeq" id="XP_016244355.1">
    <property type="nucleotide sequence ID" value="XM_016397164.1"/>
</dbReference>
<feature type="transmembrane region" description="Helical" evidence="2">
    <location>
        <begin position="881"/>
        <end position="905"/>
    </location>
</feature>
<dbReference type="HOGENOM" id="CLU_341620_0_0_1"/>
<keyword evidence="2" id="KW-0812">Transmembrane</keyword>
<feature type="compositionally biased region" description="Low complexity" evidence="1">
    <location>
        <begin position="484"/>
        <end position="494"/>
    </location>
</feature>
<feature type="compositionally biased region" description="Low complexity" evidence="1">
    <location>
        <begin position="331"/>
        <end position="344"/>
    </location>
</feature>
<organism evidence="3 4">
    <name type="scientific">Cladophialophora immunda</name>
    <dbReference type="NCBI Taxonomy" id="569365"/>
    <lineage>
        <taxon>Eukaryota</taxon>
        <taxon>Fungi</taxon>
        <taxon>Dikarya</taxon>
        <taxon>Ascomycota</taxon>
        <taxon>Pezizomycotina</taxon>
        <taxon>Eurotiomycetes</taxon>
        <taxon>Chaetothyriomycetidae</taxon>
        <taxon>Chaetothyriales</taxon>
        <taxon>Herpotrichiellaceae</taxon>
        <taxon>Cladophialophora</taxon>
    </lineage>
</organism>
<keyword evidence="4" id="KW-1185">Reference proteome</keyword>
<keyword evidence="2" id="KW-1133">Transmembrane helix</keyword>
<feature type="compositionally biased region" description="Polar residues" evidence="1">
    <location>
        <begin position="162"/>
        <end position="172"/>
    </location>
</feature>
<evidence type="ECO:0000313" key="3">
    <source>
        <dbReference type="EMBL" id="KIW24139.1"/>
    </source>
</evidence>
<feature type="region of interest" description="Disordered" evidence="1">
    <location>
        <begin position="329"/>
        <end position="373"/>
    </location>
</feature>
<protein>
    <submittedName>
        <fullName evidence="3">Uncharacterized protein</fullName>
    </submittedName>
</protein>
<dbReference type="Proteomes" id="UP000054466">
    <property type="component" value="Unassembled WGS sequence"/>
</dbReference>
<dbReference type="OrthoDB" id="4157429at2759"/>
<evidence type="ECO:0000256" key="2">
    <source>
        <dbReference type="SAM" id="Phobius"/>
    </source>
</evidence>
<keyword evidence="2" id="KW-0472">Membrane</keyword>
<dbReference type="AlphaFoldDB" id="A0A0D2CKR9"/>
<feature type="region of interest" description="Disordered" evidence="1">
    <location>
        <begin position="21"/>
        <end position="222"/>
    </location>
</feature>
<sequence length="910" mass="98768">MVFNPSSPIRVFGRQQVVILRPTPKPHKEEQEATAAKKTNKISPIEMSRSSSPSSGWRGGVSRLMRQSQDRPRPPPKEVSRWSKTTTESEMSDAFPEPPSSSADKRRSFLKKSKLKRQSKDTTNSSPTDPFYDPVTRQLQPIGDIPPIVSTSRGEDPRATYASDSDTSSELDPTSPIIHRASSVRVSKPHIVQHSNSSGGSVPRLCAPHSTQTLMNDGPSMAKASQTLGEDLKNLYDLTPAVEKGEKAVVPGGPGDALKALEGQEEPQEKDANITALPQVPAEVSNEPRDTMKETILEWPDTPSRIEALDTLPTPFGGFGSVRVPRTSDATYSTSGSTNTTYVSPPSIIADGLRSNPPTENDKKLSRAISAPARHPARRVMIRPAHLIINKGAHDHKLYRENIVSTPYPARHSSIGEIDEIVPPTTQEAGNKTPKLRRSRPLSHHTEKSAEQDGEGEPNTTGKDHTRAQDFQDDEKRDAAPEIPFSTKPTLLSPTPVPPTAKSDRFPSPSAPEILFLDLRLARHPSARVTVEIEVTDKTTFDDEQLFTMVRDSYVTKLMGRGRWWFCARTLEGASTGITQPFAPGVPFWQSPHHIGAGAGAGTGTGGDFDGADFVRHLLNPRVGRRRKMWLLWLRNNQYLDSPGTHNNNNDNMNGQARRGRGRRSYLPQDNGSAHGYGYSPQGDATATSPVFSFVHSRNNSDGIGNNEVSPTTQANGPNSVAGAGVVGSGGGLAAKQPSVSLPRMPFQPSAMSFHRTKSLAALTSSHIPFSSSTSSPSATSSPYTANPHASYLLQLHQQHQQQQQQQQKPQGPPATHLHHTFSLVSIALFTLLVLVLSCLTATFWILFGYPGRSAAAGNGETTVAGKEYALSWRRDAQSRVGVGLVMGVVVLLLGIGGEVGWVWASWVLV</sequence>
<reference evidence="3 4" key="1">
    <citation type="submission" date="2015-01" db="EMBL/GenBank/DDBJ databases">
        <title>The Genome Sequence of Cladophialophora immunda CBS83496.</title>
        <authorList>
            <consortium name="The Broad Institute Genomics Platform"/>
            <person name="Cuomo C."/>
            <person name="de Hoog S."/>
            <person name="Gorbushina A."/>
            <person name="Stielow B."/>
            <person name="Teixiera M."/>
            <person name="Abouelleil A."/>
            <person name="Chapman S.B."/>
            <person name="Priest M."/>
            <person name="Young S.K."/>
            <person name="Wortman J."/>
            <person name="Nusbaum C."/>
            <person name="Birren B."/>
        </authorList>
    </citation>
    <scope>NUCLEOTIDE SEQUENCE [LARGE SCALE GENOMIC DNA]</scope>
    <source>
        <strain evidence="3 4">CBS 83496</strain>
    </source>
</reference>
<feature type="compositionally biased region" description="Basic and acidic residues" evidence="1">
    <location>
        <begin position="68"/>
        <end position="81"/>
    </location>
</feature>
<feature type="compositionally biased region" description="Basic residues" evidence="1">
    <location>
        <begin position="108"/>
        <end position="117"/>
    </location>
</feature>
<feature type="compositionally biased region" description="Low complexity" evidence="1">
    <location>
        <begin position="48"/>
        <end position="63"/>
    </location>
</feature>
<gene>
    <name evidence="3" type="ORF">PV07_09871</name>
</gene>
<proteinExistence type="predicted"/>
<feature type="transmembrane region" description="Helical" evidence="2">
    <location>
        <begin position="824"/>
        <end position="848"/>
    </location>
</feature>
<evidence type="ECO:0000256" key="1">
    <source>
        <dbReference type="SAM" id="MobiDB-lite"/>
    </source>
</evidence>
<accession>A0A0D2CKR9</accession>
<feature type="compositionally biased region" description="Polar residues" evidence="1">
    <location>
        <begin position="697"/>
        <end position="714"/>
    </location>
</feature>
<name>A0A0D2CKR9_9EURO</name>
<dbReference type="VEuPathDB" id="FungiDB:PV07_09871"/>
<feature type="region of interest" description="Disordered" evidence="1">
    <location>
        <begin position="697"/>
        <end position="721"/>
    </location>
</feature>
<feature type="compositionally biased region" description="Basic residues" evidence="1">
    <location>
        <begin position="434"/>
        <end position="443"/>
    </location>
</feature>
<feature type="region of interest" description="Disordered" evidence="1">
    <location>
        <begin position="246"/>
        <end position="278"/>
    </location>
</feature>
<feature type="region of interest" description="Disordered" evidence="1">
    <location>
        <begin position="415"/>
        <end position="508"/>
    </location>
</feature>
<feature type="compositionally biased region" description="Basic and acidic residues" evidence="1">
    <location>
        <begin position="462"/>
        <end position="480"/>
    </location>
</feature>
<dbReference type="STRING" id="569365.A0A0D2CKR9"/>
<dbReference type="EMBL" id="KN847045">
    <property type="protein sequence ID" value="KIW24139.1"/>
    <property type="molecule type" value="Genomic_DNA"/>
</dbReference>